<dbReference type="Gene3D" id="3.30.420.610">
    <property type="entry name" value="LOTUS domain-like"/>
    <property type="match status" value="1"/>
</dbReference>
<sequence length="307" mass="34874">MQNDYSAIPNPPMNLVNAPLPQVAIYWDFENIHAAVLEEKEGEGTYHRVFNDPQEPVVNVGAVIRYASTLGTIAINRAYANWERFGNYRLALLEHSIDLIQIFPPGRKLKNGADIRLAIDVIQDIQNFPHIKIVVVVSGDSDYIALVQRCKQMGRDIFGVGVQRAASQYLIKSCNAFKFYHTLLDDARQLLVNTLHTLLTDEEKTNVLKARLRPAMTRMDPTFDEKSYGFSSFVEFLNECQDLVSISPGENDHLISLSEKGSRLVDVEKTGLGRLMILEKKKMEMIEEDDEEDEILDEFLSRNINVV</sequence>
<dbReference type="GO" id="GO:0004540">
    <property type="term" value="F:RNA nuclease activity"/>
    <property type="evidence" value="ECO:0007669"/>
    <property type="project" value="InterPro"/>
</dbReference>
<protein>
    <submittedName>
        <fullName evidence="2">HTH and NYN domain-containing protein</fullName>
    </submittedName>
</protein>
<reference evidence="2" key="1">
    <citation type="journal article" date="2021" name="Microb. Physiol.">
        <title>Proteogenomic Insights into the Physiology of Marine, Sulfate-Reducing, Filamentous Desulfonema limicola and Desulfonema magnum.</title>
        <authorList>
            <person name="Schnaars V."/>
            <person name="Wohlbrand L."/>
            <person name="Scheve S."/>
            <person name="Hinrichs C."/>
            <person name="Reinhardt R."/>
            <person name="Rabus R."/>
        </authorList>
    </citation>
    <scope>NUCLEOTIDE SEQUENCE</scope>
    <source>
        <strain evidence="2">4be13</strain>
    </source>
</reference>
<evidence type="ECO:0000313" key="2">
    <source>
        <dbReference type="EMBL" id="QTA92133.1"/>
    </source>
</evidence>
<dbReference type="Gene3D" id="3.40.50.1010">
    <property type="entry name" value="5'-nuclease"/>
    <property type="match status" value="1"/>
</dbReference>
<dbReference type="PANTHER" id="PTHR35811:SF1">
    <property type="entry name" value="HTH OST-TYPE DOMAIN-CONTAINING PROTEIN"/>
    <property type="match status" value="1"/>
</dbReference>
<organism evidence="2 3">
    <name type="scientific">Desulfonema magnum</name>
    <dbReference type="NCBI Taxonomy" id="45655"/>
    <lineage>
        <taxon>Bacteria</taxon>
        <taxon>Pseudomonadati</taxon>
        <taxon>Thermodesulfobacteriota</taxon>
        <taxon>Desulfobacteria</taxon>
        <taxon>Desulfobacterales</taxon>
        <taxon>Desulfococcaceae</taxon>
        <taxon>Desulfonema</taxon>
    </lineage>
</organism>
<dbReference type="EMBL" id="CP061800">
    <property type="protein sequence ID" value="QTA92133.1"/>
    <property type="molecule type" value="Genomic_DNA"/>
</dbReference>
<dbReference type="KEGG" id="dmm:dnm_082090"/>
<gene>
    <name evidence="2" type="ORF">dnm_082090</name>
</gene>
<feature type="domain" description="HTH OST-type" evidence="1">
    <location>
        <begin position="187"/>
        <end position="260"/>
    </location>
</feature>
<evidence type="ECO:0000313" key="3">
    <source>
        <dbReference type="Proteomes" id="UP000663722"/>
    </source>
</evidence>
<dbReference type="PROSITE" id="PS51644">
    <property type="entry name" value="HTH_OST"/>
    <property type="match status" value="1"/>
</dbReference>
<dbReference type="Pfam" id="PF01936">
    <property type="entry name" value="NYN"/>
    <property type="match status" value="1"/>
</dbReference>
<dbReference type="Proteomes" id="UP000663722">
    <property type="component" value="Chromosome"/>
</dbReference>
<accession>A0A975BVN3</accession>
<dbReference type="CDD" id="cd11297">
    <property type="entry name" value="PIN_LabA-like_N_1"/>
    <property type="match status" value="1"/>
</dbReference>
<evidence type="ECO:0000259" key="1">
    <source>
        <dbReference type="PROSITE" id="PS51644"/>
    </source>
</evidence>
<dbReference type="Pfam" id="PF12872">
    <property type="entry name" value="OST-HTH"/>
    <property type="match status" value="1"/>
</dbReference>
<name>A0A975BVN3_9BACT</name>
<proteinExistence type="predicted"/>
<dbReference type="InterPro" id="IPR025605">
    <property type="entry name" value="OST-HTH/LOTUS_dom"/>
</dbReference>
<dbReference type="AlphaFoldDB" id="A0A975BVN3"/>
<dbReference type="PANTHER" id="PTHR35811">
    <property type="entry name" value="SLR1870 PROTEIN"/>
    <property type="match status" value="1"/>
</dbReference>
<dbReference type="InterPro" id="IPR021139">
    <property type="entry name" value="NYN"/>
</dbReference>
<keyword evidence="3" id="KW-1185">Reference proteome</keyword>
<dbReference type="InterPro" id="IPR041966">
    <property type="entry name" value="LOTUS-like"/>
</dbReference>
<dbReference type="RefSeq" id="WP_207679624.1">
    <property type="nucleotide sequence ID" value="NZ_CP061800.1"/>
</dbReference>